<name>A0A699RT70_TANCI</name>
<proteinExistence type="predicted"/>
<accession>A0A699RT70</accession>
<comment type="caution">
    <text evidence="1">The sequence shown here is derived from an EMBL/GenBank/DDBJ whole genome shotgun (WGS) entry which is preliminary data.</text>
</comment>
<dbReference type="AlphaFoldDB" id="A0A699RT70"/>
<feature type="non-terminal residue" evidence="1">
    <location>
        <position position="1"/>
    </location>
</feature>
<reference evidence="1" key="1">
    <citation type="journal article" date="2019" name="Sci. Rep.">
        <title>Draft genome of Tanacetum cinerariifolium, the natural source of mosquito coil.</title>
        <authorList>
            <person name="Yamashiro T."/>
            <person name="Shiraishi A."/>
            <person name="Satake H."/>
            <person name="Nakayama K."/>
        </authorList>
    </citation>
    <scope>NUCLEOTIDE SEQUENCE</scope>
</reference>
<protein>
    <submittedName>
        <fullName evidence="1">Uncharacterized protein</fullName>
    </submittedName>
</protein>
<evidence type="ECO:0000313" key="1">
    <source>
        <dbReference type="EMBL" id="GFC87312.1"/>
    </source>
</evidence>
<organism evidence="1">
    <name type="scientific">Tanacetum cinerariifolium</name>
    <name type="common">Dalmatian daisy</name>
    <name type="synonym">Chrysanthemum cinerariifolium</name>
    <dbReference type="NCBI Taxonomy" id="118510"/>
    <lineage>
        <taxon>Eukaryota</taxon>
        <taxon>Viridiplantae</taxon>
        <taxon>Streptophyta</taxon>
        <taxon>Embryophyta</taxon>
        <taxon>Tracheophyta</taxon>
        <taxon>Spermatophyta</taxon>
        <taxon>Magnoliopsida</taxon>
        <taxon>eudicotyledons</taxon>
        <taxon>Gunneridae</taxon>
        <taxon>Pentapetalae</taxon>
        <taxon>asterids</taxon>
        <taxon>campanulids</taxon>
        <taxon>Asterales</taxon>
        <taxon>Asteraceae</taxon>
        <taxon>Asteroideae</taxon>
        <taxon>Anthemideae</taxon>
        <taxon>Anthemidinae</taxon>
        <taxon>Tanacetum</taxon>
    </lineage>
</organism>
<dbReference type="EMBL" id="BKCJ011109666">
    <property type="protein sequence ID" value="GFC87312.1"/>
    <property type="molecule type" value="Genomic_DNA"/>
</dbReference>
<gene>
    <name evidence="1" type="ORF">Tci_859282</name>
</gene>
<feature type="non-terminal residue" evidence="1">
    <location>
        <position position="208"/>
    </location>
</feature>
<sequence>STSTGSLNTSLPVATTSGHKEVMTTLGQGGALLKASTVNGSIEFKPEGKALPQATSDGRAAEIEGLKKVLPHASPDALETVLAQARSAAYVPVQIVVLNVPVLPTVPGVVLGRLGLSRIIQADKWLDTLLAGRHSSSQVVRQLAARRQLRDKSQALSTAFAKEGDYAKAYQYFLQYTAYKDSLTAEATTRRLAALEYRQNLLKKETQI</sequence>